<dbReference type="PIRSF" id="PIRSF007764">
    <property type="entry name" value="Sld5"/>
    <property type="match status" value="1"/>
</dbReference>
<evidence type="ECO:0000313" key="10">
    <source>
        <dbReference type="Proteomes" id="UP000383932"/>
    </source>
</evidence>
<organism evidence="9 10">
    <name type="scientific">Ceratobasidium theobromae</name>
    <dbReference type="NCBI Taxonomy" id="1582974"/>
    <lineage>
        <taxon>Eukaryota</taxon>
        <taxon>Fungi</taxon>
        <taxon>Dikarya</taxon>
        <taxon>Basidiomycota</taxon>
        <taxon>Agaricomycotina</taxon>
        <taxon>Agaricomycetes</taxon>
        <taxon>Cantharellales</taxon>
        <taxon>Ceratobasidiaceae</taxon>
        <taxon>Ceratobasidium</taxon>
    </lineage>
</organism>
<comment type="function">
    <text evidence="6">The GINS complex plays an essential role in the initiation of DNA replication.</text>
</comment>
<dbReference type="Gene3D" id="3.40.5.60">
    <property type="match status" value="1"/>
</dbReference>
<dbReference type="Proteomes" id="UP000383932">
    <property type="component" value="Unassembled WGS sequence"/>
</dbReference>
<evidence type="ECO:0000313" key="9">
    <source>
        <dbReference type="EMBL" id="KAB5590269.1"/>
    </source>
</evidence>
<sequence>MATWDDIPPRVDAAMEREGDTVDTTEVLGSNPDNPTHRLMRALMNERYAPELLPWEGQLIEDNQMVEYLRSDDATSEDEHFRMSYVQLDMERIKFQIRSYVRTRLHKIEKYASYIMAHPELQSRMSVLEQNHAISTHASNRTRQPSRELAVLDRDIPRWEVHGQVDLYPVTLLLTSIVPVSEPNLTQGVFIYAIDDCGPVRLPDGDTVNVEKGSIHIFQYATIKHLIERGDAMFI</sequence>
<dbReference type="Pfam" id="PF05916">
    <property type="entry name" value="Sld5"/>
    <property type="match status" value="1"/>
</dbReference>
<evidence type="ECO:0000256" key="3">
    <source>
        <dbReference type="ARBA" id="ARBA00014804"/>
    </source>
</evidence>
<dbReference type="CDD" id="cd11711">
    <property type="entry name" value="GINS_A_Sld5"/>
    <property type="match status" value="1"/>
</dbReference>
<dbReference type="EMBL" id="SSOP01000183">
    <property type="protein sequence ID" value="KAB5590269.1"/>
    <property type="molecule type" value="Genomic_DNA"/>
</dbReference>
<keyword evidence="5 6" id="KW-0539">Nucleus</keyword>
<keyword evidence="10" id="KW-1185">Reference proteome</keyword>
<dbReference type="GO" id="GO:0006261">
    <property type="term" value="P:DNA-templated DNA replication"/>
    <property type="evidence" value="ECO:0007669"/>
    <property type="project" value="InterPro"/>
</dbReference>
<comment type="similarity">
    <text evidence="2 6">Belongs to the GINS4/SLD5 family.</text>
</comment>
<dbReference type="GO" id="GO:0000727">
    <property type="term" value="P:double-strand break repair via break-induced replication"/>
    <property type="evidence" value="ECO:0007669"/>
    <property type="project" value="TreeGrafter"/>
</dbReference>
<dbReference type="InterPro" id="IPR031633">
    <property type="entry name" value="SLD5_C"/>
</dbReference>
<feature type="domain" description="GINS subunit" evidence="7">
    <location>
        <begin position="74"/>
        <end position="137"/>
    </location>
</feature>
<feature type="domain" description="DNA replication complex GINS protein SLD5 C-terminal" evidence="8">
    <location>
        <begin position="183"/>
        <end position="232"/>
    </location>
</feature>
<evidence type="ECO:0000259" key="8">
    <source>
        <dbReference type="Pfam" id="PF16922"/>
    </source>
</evidence>
<evidence type="ECO:0000256" key="6">
    <source>
        <dbReference type="PIRNR" id="PIRNR007764"/>
    </source>
</evidence>
<dbReference type="PANTHER" id="PTHR21206">
    <property type="entry name" value="SLD5 PROTEIN"/>
    <property type="match status" value="1"/>
</dbReference>
<comment type="subcellular location">
    <subcellularLocation>
        <location evidence="1 6">Nucleus</location>
    </subcellularLocation>
</comment>
<dbReference type="AlphaFoldDB" id="A0A5N5QF76"/>
<dbReference type="GO" id="GO:0000811">
    <property type="term" value="C:GINS complex"/>
    <property type="evidence" value="ECO:0007669"/>
    <property type="project" value="UniProtKB-UniRule"/>
</dbReference>
<comment type="caution">
    <text evidence="9">The sequence shown here is derived from an EMBL/GenBank/DDBJ whole genome shotgun (WGS) entry which is preliminary data.</text>
</comment>
<dbReference type="OrthoDB" id="338231at2759"/>
<name>A0A5N5QF76_9AGAM</name>
<keyword evidence="4 6" id="KW-0235">DNA replication</keyword>
<accession>A0A5N5QF76</accession>
<evidence type="ECO:0000256" key="1">
    <source>
        <dbReference type="ARBA" id="ARBA00004123"/>
    </source>
</evidence>
<evidence type="ECO:0000256" key="2">
    <source>
        <dbReference type="ARBA" id="ARBA00008187"/>
    </source>
</evidence>
<gene>
    <name evidence="9" type="ORF">CTheo_6295</name>
</gene>
<protein>
    <recommendedName>
        <fullName evidence="3 6">DNA replication complex GINS protein SLD5</fullName>
    </recommendedName>
</protein>
<proteinExistence type="inferred from homology"/>
<dbReference type="Gene3D" id="1.20.58.1030">
    <property type="match status" value="1"/>
</dbReference>
<evidence type="ECO:0000256" key="5">
    <source>
        <dbReference type="ARBA" id="ARBA00023242"/>
    </source>
</evidence>
<dbReference type="InterPro" id="IPR036224">
    <property type="entry name" value="GINS_bundle-like_dom_sf"/>
</dbReference>
<dbReference type="Pfam" id="PF16922">
    <property type="entry name" value="SLD5_C"/>
    <property type="match status" value="1"/>
</dbReference>
<evidence type="ECO:0000256" key="4">
    <source>
        <dbReference type="ARBA" id="ARBA00022705"/>
    </source>
</evidence>
<dbReference type="PANTHER" id="PTHR21206:SF0">
    <property type="entry name" value="DNA REPLICATION COMPLEX GINS PROTEIN SLD5"/>
    <property type="match status" value="1"/>
</dbReference>
<reference evidence="9 10" key="1">
    <citation type="journal article" date="2019" name="Fungal Biol. Biotechnol.">
        <title>Draft genome sequence of fastidious pathogen Ceratobasidium theobromae, which causes vascular-streak dieback in Theobroma cacao.</title>
        <authorList>
            <person name="Ali S.S."/>
            <person name="Asman A."/>
            <person name="Shao J."/>
            <person name="Firmansyah A.P."/>
            <person name="Susilo A.W."/>
            <person name="Rosmana A."/>
            <person name="McMahon P."/>
            <person name="Junaid M."/>
            <person name="Guest D."/>
            <person name="Kheng T.Y."/>
            <person name="Meinhardt L.W."/>
            <person name="Bailey B.A."/>
        </authorList>
    </citation>
    <scope>NUCLEOTIDE SEQUENCE [LARGE SCALE GENOMIC DNA]</scope>
    <source>
        <strain evidence="9 10">CT2</strain>
    </source>
</reference>
<dbReference type="InterPro" id="IPR008591">
    <property type="entry name" value="GINS_Sld5"/>
</dbReference>
<dbReference type="InterPro" id="IPR021151">
    <property type="entry name" value="GINS_A"/>
</dbReference>
<dbReference type="InterPro" id="IPR038749">
    <property type="entry name" value="Sld5_GINS_A"/>
</dbReference>
<dbReference type="CDD" id="cd21692">
    <property type="entry name" value="GINS_B_Sld5"/>
    <property type="match status" value="1"/>
</dbReference>
<dbReference type="SUPFAM" id="SSF158573">
    <property type="entry name" value="GINS helical bundle-like"/>
    <property type="match status" value="1"/>
</dbReference>
<dbReference type="SUPFAM" id="SSF160059">
    <property type="entry name" value="PriA/YqbF domain"/>
    <property type="match status" value="1"/>
</dbReference>
<evidence type="ECO:0000259" key="7">
    <source>
        <dbReference type="Pfam" id="PF05916"/>
    </source>
</evidence>